<dbReference type="InterPro" id="IPR018541">
    <property type="entry name" value="Ftsk_gamma"/>
</dbReference>
<dbReference type="InterPro" id="IPR036388">
    <property type="entry name" value="WH-like_DNA-bd_sf"/>
</dbReference>
<dbReference type="SMART" id="SM00382">
    <property type="entry name" value="AAA"/>
    <property type="match status" value="1"/>
</dbReference>
<feature type="compositionally biased region" description="Basic and acidic residues" evidence="6">
    <location>
        <begin position="759"/>
        <end position="775"/>
    </location>
</feature>
<feature type="compositionally biased region" description="Basic and acidic residues" evidence="6">
    <location>
        <begin position="221"/>
        <end position="236"/>
    </location>
</feature>
<dbReference type="GO" id="GO:0005524">
    <property type="term" value="F:ATP binding"/>
    <property type="evidence" value="ECO:0007669"/>
    <property type="project" value="UniProtKB-UniRule"/>
</dbReference>
<dbReference type="Gene3D" id="3.30.980.40">
    <property type="match status" value="1"/>
</dbReference>
<evidence type="ECO:0000256" key="4">
    <source>
        <dbReference type="ARBA" id="ARBA00023125"/>
    </source>
</evidence>
<dbReference type="PANTHER" id="PTHR22683">
    <property type="entry name" value="SPORULATION PROTEIN RELATED"/>
    <property type="match status" value="1"/>
</dbReference>
<feature type="domain" description="FtsK" evidence="8">
    <location>
        <begin position="390"/>
        <end position="588"/>
    </location>
</feature>
<comment type="caution">
    <text evidence="9">The sequence shown here is derived from an EMBL/GenBank/DDBJ whole genome shotgun (WGS) entry which is preliminary data.</text>
</comment>
<keyword evidence="4" id="KW-0238">DNA-binding</keyword>
<evidence type="ECO:0000313" key="9">
    <source>
        <dbReference type="EMBL" id="OHA73367.1"/>
    </source>
</evidence>
<dbReference type="Proteomes" id="UP000176917">
    <property type="component" value="Unassembled WGS sequence"/>
</dbReference>
<comment type="similarity">
    <text evidence="1">Belongs to the FtsK/SpoIIIE/SftA family.</text>
</comment>
<dbReference type="InterPro" id="IPR036390">
    <property type="entry name" value="WH_DNA-bd_sf"/>
</dbReference>
<keyword evidence="7" id="KW-0472">Membrane</keyword>
<name>A0A1G2RKN0_9BACT</name>
<proteinExistence type="inferred from homology"/>
<evidence type="ECO:0000256" key="3">
    <source>
        <dbReference type="ARBA" id="ARBA00022840"/>
    </source>
</evidence>
<dbReference type="InterPro" id="IPR050206">
    <property type="entry name" value="FtsK/SpoIIIE/SftA"/>
</dbReference>
<evidence type="ECO:0000313" key="10">
    <source>
        <dbReference type="Proteomes" id="UP000176917"/>
    </source>
</evidence>
<feature type="transmembrane region" description="Helical" evidence="7">
    <location>
        <begin position="119"/>
        <end position="139"/>
    </location>
</feature>
<dbReference type="Gene3D" id="1.10.10.10">
    <property type="entry name" value="Winged helix-like DNA-binding domain superfamily/Winged helix DNA-binding domain"/>
    <property type="match status" value="1"/>
</dbReference>
<evidence type="ECO:0000256" key="7">
    <source>
        <dbReference type="SAM" id="Phobius"/>
    </source>
</evidence>
<evidence type="ECO:0000256" key="6">
    <source>
        <dbReference type="SAM" id="MobiDB-lite"/>
    </source>
</evidence>
<dbReference type="Gene3D" id="3.40.50.300">
    <property type="entry name" value="P-loop containing nucleotide triphosphate hydrolases"/>
    <property type="match status" value="1"/>
</dbReference>
<dbReference type="AlphaFoldDB" id="A0A1G2RKN0"/>
<dbReference type="InterPro" id="IPR027417">
    <property type="entry name" value="P-loop_NTPase"/>
</dbReference>
<feature type="region of interest" description="Disordered" evidence="6">
    <location>
        <begin position="217"/>
        <end position="245"/>
    </location>
</feature>
<dbReference type="InterPro" id="IPR002543">
    <property type="entry name" value="FtsK_dom"/>
</dbReference>
<accession>A0A1G2RKN0</accession>
<keyword evidence="2 5" id="KW-0547">Nucleotide-binding</keyword>
<dbReference type="GO" id="GO:0003677">
    <property type="term" value="F:DNA binding"/>
    <property type="evidence" value="ECO:0007669"/>
    <property type="project" value="UniProtKB-KW"/>
</dbReference>
<feature type="transmembrane region" description="Helical" evidence="7">
    <location>
        <begin position="94"/>
        <end position="112"/>
    </location>
</feature>
<dbReference type="CDD" id="cd01127">
    <property type="entry name" value="TrwB_TraG_TraD_VirD4"/>
    <property type="match status" value="1"/>
</dbReference>
<dbReference type="SUPFAM" id="SSF46785">
    <property type="entry name" value="Winged helix' DNA-binding domain"/>
    <property type="match status" value="1"/>
</dbReference>
<reference evidence="9 10" key="1">
    <citation type="journal article" date="2016" name="Nat. Commun.">
        <title>Thousands of microbial genomes shed light on interconnected biogeochemical processes in an aquifer system.</title>
        <authorList>
            <person name="Anantharaman K."/>
            <person name="Brown C.T."/>
            <person name="Hug L.A."/>
            <person name="Sharon I."/>
            <person name="Castelle C.J."/>
            <person name="Probst A.J."/>
            <person name="Thomas B.C."/>
            <person name="Singh A."/>
            <person name="Wilkins M.J."/>
            <person name="Karaoz U."/>
            <person name="Brodie E.L."/>
            <person name="Williams K.H."/>
            <person name="Hubbard S.S."/>
            <person name="Banfield J.F."/>
        </authorList>
    </citation>
    <scope>NUCLEOTIDE SEQUENCE [LARGE SCALE GENOMIC DNA]</scope>
</reference>
<dbReference type="Pfam" id="PF09397">
    <property type="entry name" value="FtsK_gamma"/>
    <property type="match status" value="1"/>
</dbReference>
<feature type="binding site" evidence="5">
    <location>
        <begin position="407"/>
        <end position="414"/>
    </location>
    <ligand>
        <name>ATP</name>
        <dbReference type="ChEBI" id="CHEBI:30616"/>
    </ligand>
</feature>
<feature type="region of interest" description="Disordered" evidence="6">
    <location>
        <begin position="742"/>
        <end position="775"/>
    </location>
</feature>
<dbReference type="InterPro" id="IPR003593">
    <property type="entry name" value="AAA+_ATPase"/>
</dbReference>
<dbReference type="PANTHER" id="PTHR22683:SF41">
    <property type="entry name" value="DNA TRANSLOCASE FTSK"/>
    <property type="match status" value="1"/>
</dbReference>
<gene>
    <name evidence="9" type="ORF">A3B24_00480</name>
</gene>
<dbReference type="SUPFAM" id="SSF52540">
    <property type="entry name" value="P-loop containing nucleoside triphosphate hydrolases"/>
    <property type="match status" value="1"/>
</dbReference>
<dbReference type="Pfam" id="PF01580">
    <property type="entry name" value="FtsK_SpoIIIE"/>
    <property type="match status" value="1"/>
</dbReference>
<dbReference type="PROSITE" id="PS50901">
    <property type="entry name" value="FTSK"/>
    <property type="match status" value="1"/>
</dbReference>
<keyword evidence="7" id="KW-0812">Transmembrane</keyword>
<organism evidence="9 10">
    <name type="scientific">Candidatus Wildermuthbacteria bacterium RIFCSPLOWO2_01_FULL_48_16</name>
    <dbReference type="NCBI Taxonomy" id="1802461"/>
    <lineage>
        <taxon>Bacteria</taxon>
        <taxon>Candidatus Wildermuthiibacteriota</taxon>
    </lineage>
</organism>
<dbReference type="Pfam" id="PF17854">
    <property type="entry name" value="FtsK_alpha"/>
    <property type="match status" value="1"/>
</dbReference>
<dbReference type="SMART" id="SM00843">
    <property type="entry name" value="Ftsk_gamma"/>
    <property type="match status" value="1"/>
</dbReference>
<dbReference type="EMBL" id="MHUG01000013">
    <property type="protein sequence ID" value="OHA73367.1"/>
    <property type="molecule type" value="Genomic_DNA"/>
</dbReference>
<evidence type="ECO:0000256" key="2">
    <source>
        <dbReference type="ARBA" id="ARBA00022741"/>
    </source>
</evidence>
<dbReference type="STRING" id="1802461.A3B24_00480"/>
<sequence length="775" mass="85352">MIEDRPTGGFLLEKVQVLGYNDAMSRKNGKRGRGEKSSLSFLPFTISLPEKGVKILWGIFFFSLAVIFVFAFFNKAGTAGNFLFFASQWMFGKTVFLFPLLFIIGAFAVYVMKETRVSLLFLSLVLFVSGLSGILGTVARANNGSVHELAGFLGFAVAFPLFQAFGFWVSMLIFFAVVAGALFLYWQIIPHEKTVVMPGEQGFEKVKKVFEPKVDVSSVERMPHQKELSAPEETRGQEQQPSLPKAKHGELSFLGEYKLPPLNLLEQETGSPSAGDVELYSSIIKKTFANFEILVEVTEVNVGPTVTQYAIRPAEGVKLSRITGLSNDLALALAAHPIRIEAPIPGRALVGIEVPNKSRSQVRLRPLLESDQYKNSADPLVLSLGKDVSGIPWFADLARMPHMLVAGATGAGKTIALNSIILSILYRSSPANVRFILVDPKRVEFPVYNDLPHLLTPVILDTQRTLNALKWLVKEMERRFQVLSSVRARDIRSYQALVQQSLQSKKKEAQMEHLPYIVVIIDELADLMASRGKELEALIVRLAQMSRAVGIHLVLATQRPSVEVITGLIKANITARVALQVASQIDSRTILDAAGAEKLLGQGDLLFVSAQVTKPKRVQGAFVSDKEVKRVVAWIAKETQDFVREEIAEDELGQSAIAGLEVESLEGGVGDDDSLYEEAKRIVVEYQKASASLLQRRLKIGYARAARLLDILENKGVVGPGEGAKPREVYITREGTDVAEELSLNIPPAAPLEGTPPEAKTEEKPTEEESRWFTP</sequence>
<keyword evidence="3 5" id="KW-0067">ATP-binding</keyword>
<evidence type="ECO:0000256" key="1">
    <source>
        <dbReference type="ARBA" id="ARBA00006474"/>
    </source>
</evidence>
<keyword evidence="7" id="KW-1133">Transmembrane helix</keyword>
<feature type="transmembrane region" description="Helical" evidence="7">
    <location>
        <begin position="55"/>
        <end position="74"/>
    </location>
</feature>
<feature type="transmembrane region" description="Helical" evidence="7">
    <location>
        <begin position="169"/>
        <end position="188"/>
    </location>
</feature>
<evidence type="ECO:0000256" key="5">
    <source>
        <dbReference type="PROSITE-ProRule" id="PRU00289"/>
    </source>
</evidence>
<protein>
    <recommendedName>
        <fullName evidence="8">FtsK domain-containing protein</fullName>
    </recommendedName>
</protein>
<dbReference type="InterPro" id="IPR041027">
    <property type="entry name" value="FtsK_alpha"/>
</dbReference>
<evidence type="ECO:0000259" key="8">
    <source>
        <dbReference type="PROSITE" id="PS50901"/>
    </source>
</evidence>